<reference evidence="1 2" key="1">
    <citation type="submission" date="2013-09" db="EMBL/GenBank/DDBJ databases">
        <title>Genome sequencing of Arenimonas composti.</title>
        <authorList>
            <person name="Chen F."/>
            <person name="Wang G."/>
        </authorList>
    </citation>
    <scope>NUCLEOTIDE SEQUENCE [LARGE SCALE GENOMIC DNA]</scope>
    <source>
        <strain evidence="1 2">TR7-09</strain>
    </source>
</reference>
<organism evidence="1 2">
    <name type="scientific">Arenimonas composti TR7-09 = DSM 18010</name>
    <dbReference type="NCBI Taxonomy" id="1121013"/>
    <lineage>
        <taxon>Bacteria</taxon>
        <taxon>Pseudomonadati</taxon>
        <taxon>Pseudomonadota</taxon>
        <taxon>Gammaproteobacteria</taxon>
        <taxon>Lysobacterales</taxon>
        <taxon>Lysobacteraceae</taxon>
        <taxon>Arenimonas</taxon>
    </lineage>
</organism>
<evidence type="ECO:0000313" key="2">
    <source>
        <dbReference type="Proteomes" id="UP000029391"/>
    </source>
</evidence>
<comment type="caution">
    <text evidence="1">The sequence shown here is derived from an EMBL/GenBank/DDBJ whole genome shotgun (WGS) entry which is preliminary data.</text>
</comment>
<gene>
    <name evidence="1" type="ORF">P873_05975</name>
</gene>
<protein>
    <submittedName>
        <fullName evidence="1">Uncharacterized protein</fullName>
    </submittedName>
</protein>
<sequence>MARSLAAAARALKTGGAESYFRQVERVTRGT</sequence>
<dbReference type="EMBL" id="AWXU01000017">
    <property type="protein sequence ID" value="KFN50708.1"/>
    <property type="molecule type" value="Genomic_DNA"/>
</dbReference>
<evidence type="ECO:0000313" key="1">
    <source>
        <dbReference type="EMBL" id="KFN50708.1"/>
    </source>
</evidence>
<dbReference type="AlphaFoldDB" id="A0A091BDE6"/>
<accession>A0A091BDE6</accession>
<proteinExistence type="predicted"/>
<name>A0A091BDE6_9GAMM</name>
<dbReference type="Proteomes" id="UP000029391">
    <property type="component" value="Unassembled WGS sequence"/>
</dbReference>
<keyword evidence="2" id="KW-1185">Reference proteome</keyword>